<dbReference type="GeneID" id="26260721"/>
<dbReference type="AlphaFoldDB" id="W7E9J0"/>
<keyword evidence="2" id="KW-1185">Reference proteome</keyword>
<name>W7E9J0_BIPV3</name>
<reference evidence="1 2" key="1">
    <citation type="journal article" date="2013" name="PLoS Genet.">
        <title>Comparative genome structure, secondary metabolite, and effector coding capacity across Cochliobolus pathogens.</title>
        <authorList>
            <person name="Condon B.J."/>
            <person name="Leng Y."/>
            <person name="Wu D."/>
            <person name="Bushley K.E."/>
            <person name="Ohm R.A."/>
            <person name="Otillar R."/>
            <person name="Martin J."/>
            <person name="Schackwitz W."/>
            <person name="Grimwood J."/>
            <person name="MohdZainudin N."/>
            <person name="Xue C."/>
            <person name="Wang R."/>
            <person name="Manning V.A."/>
            <person name="Dhillon B."/>
            <person name="Tu Z.J."/>
            <person name="Steffenson B.J."/>
            <person name="Salamov A."/>
            <person name="Sun H."/>
            <person name="Lowry S."/>
            <person name="LaButti K."/>
            <person name="Han J."/>
            <person name="Copeland A."/>
            <person name="Lindquist E."/>
            <person name="Barry K."/>
            <person name="Schmutz J."/>
            <person name="Baker S.E."/>
            <person name="Ciuffetti L.M."/>
            <person name="Grigoriev I.V."/>
            <person name="Zhong S."/>
            <person name="Turgeon B.G."/>
        </authorList>
    </citation>
    <scope>NUCLEOTIDE SEQUENCE [LARGE SCALE GENOMIC DNA]</scope>
    <source>
        <strain evidence="1 2">FI3</strain>
    </source>
</reference>
<dbReference type="EMBL" id="KI968733">
    <property type="protein sequence ID" value="EUN27103.1"/>
    <property type="molecule type" value="Genomic_DNA"/>
</dbReference>
<gene>
    <name evidence="1" type="ORF">COCVIDRAFT_99262</name>
</gene>
<protein>
    <submittedName>
        <fullName evidence="1">Uncharacterized protein</fullName>
    </submittedName>
</protein>
<dbReference type="Proteomes" id="UP000054337">
    <property type="component" value="Unassembled WGS sequence"/>
</dbReference>
<sequence>MRYFGFSDLLVRPRSSQPVLQRGRRLGLSEVLVVKQYDEITEWRSTRLVYEYGGPKAMKLHRHVGPNRSCYTSSQRHRIGMLRGSVIASEAPALLSML</sequence>
<organism evidence="1 2">
    <name type="scientific">Bipolaris victoriae (strain FI3)</name>
    <name type="common">Victoria blight of oats agent</name>
    <name type="synonym">Cochliobolus victoriae</name>
    <dbReference type="NCBI Taxonomy" id="930091"/>
    <lineage>
        <taxon>Eukaryota</taxon>
        <taxon>Fungi</taxon>
        <taxon>Dikarya</taxon>
        <taxon>Ascomycota</taxon>
        <taxon>Pezizomycotina</taxon>
        <taxon>Dothideomycetes</taxon>
        <taxon>Pleosporomycetidae</taxon>
        <taxon>Pleosporales</taxon>
        <taxon>Pleosporineae</taxon>
        <taxon>Pleosporaceae</taxon>
        <taxon>Bipolaris</taxon>
    </lineage>
</organism>
<proteinExistence type="predicted"/>
<evidence type="ECO:0000313" key="2">
    <source>
        <dbReference type="Proteomes" id="UP000054337"/>
    </source>
</evidence>
<evidence type="ECO:0000313" key="1">
    <source>
        <dbReference type="EMBL" id="EUN27103.1"/>
    </source>
</evidence>
<dbReference type="HOGENOM" id="CLU_2333343_0_0_1"/>
<accession>W7E9J0</accession>
<dbReference type="RefSeq" id="XP_014556687.1">
    <property type="nucleotide sequence ID" value="XM_014701201.1"/>
</dbReference>